<protein>
    <submittedName>
        <fullName evidence="5">RNA methyltransferase</fullName>
    </submittedName>
</protein>
<evidence type="ECO:0000259" key="4">
    <source>
        <dbReference type="SMART" id="SM00967"/>
    </source>
</evidence>
<dbReference type="PANTHER" id="PTHR43191:SF2">
    <property type="entry name" value="RRNA METHYLTRANSFERASE 3, MITOCHONDRIAL"/>
    <property type="match status" value="1"/>
</dbReference>
<proteinExistence type="inferred from homology"/>
<dbReference type="Gene3D" id="3.40.1280.10">
    <property type="match status" value="1"/>
</dbReference>
<dbReference type="InterPro" id="IPR013123">
    <property type="entry name" value="SpoU_subst-bd"/>
</dbReference>
<dbReference type="EMBL" id="BMLM01000002">
    <property type="protein sequence ID" value="GGN86150.1"/>
    <property type="molecule type" value="Genomic_DNA"/>
</dbReference>
<dbReference type="CDD" id="cd18095">
    <property type="entry name" value="SpoU-like_rRNA-MTase"/>
    <property type="match status" value="1"/>
</dbReference>
<feature type="domain" description="RNA 2-O ribose methyltransferase substrate binding" evidence="4">
    <location>
        <begin position="29"/>
        <end position="103"/>
    </location>
</feature>
<evidence type="ECO:0000256" key="2">
    <source>
        <dbReference type="ARBA" id="ARBA00022603"/>
    </source>
</evidence>
<accession>A0ABQ2KM85</accession>
<dbReference type="InterPro" id="IPR029026">
    <property type="entry name" value="tRNA_m1G_MTases_N"/>
</dbReference>
<dbReference type="Proteomes" id="UP000626982">
    <property type="component" value="Unassembled WGS sequence"/>
</dbReference>
<comment type="caution">
    <text evidence="5">The sequence shown here is derived from an EMBL/GenBank/DDBJ whole genome shotgun (WGS) entry which is preliminary data.</text>
</comment>
<keyword evidence="2 5" id="KW-0489">Methyltransferase</keyword>
<dbReference type="InterPro" id="IPR051259">
    <property type="entry name" value="rRNA_Methyltransferase"/>
</dbReference>
<organism evidence="5 6">
    <name type="scientific">Agrococcus terreus</name>
    <dbReference type="NCBI Taxonomy" id="574649"/>
    <lineage>
        <taxon>Bacteria</taxon>
        <taxon>Bacillati</taxon>
        <taxon>Actinomycetota</taxon>
        <taxon>Actinomycetes</taxon>
        <taxon>Micrococcales</taxon>
        <taxon>Microbacteriaceae</taxon>
        <taxon>Agrococcus</taxon>
    </lineage>
</organism>
<dbReference type="InterPro" id="IPR029028">
    <property type="entry name" value="Alpha/beta_knot_MTases"/>
</dbReference>
<name>A0ABQ2KM85_9MICO</name>
<dbReference type="GO" id="GO:0032259">
    <property type="term" value="P:methylation"/>
    <property type="evidence" value="ECO:0007669"/>
    <property type="project" value="UniProtKB-KW"/>
</dbReference>
<sequence>MLDSPRAPRVREAARLQQRAARSQTGLFLLEGPAALDEAVRWQGAQLVEVFWTQQARERHPELLDRAGEHAPLTEVSDRALAAIADTVRPQGVVAVARQRPVRLADAIARAAARPHPLVAILHEVRDPGNLGTILRAADAAGASAVIVTANSVDPYAPKVVRSTTGSLFHVDVAVGAETADAVEAARAAGLSVLAADVSGEDLLALEGAGRLAGPTAWLFGNEARGLDAATLALADRAVRLPVFGEAESLNLATAASVCLYQSAFAQRRG</sequence>
<dbReference type="Pfam" id="PF00588">
    <property type="entry name" value="SpoU_methylase"/>
    <property type="match status" value="1"/>
</dbReference>
<evidence type="ECO:0000256" key="3">
    <source>
        <dbReference type="ARBA" id="ARBA00022679"/>
    </source>
</evidence>
<keyword evidence="3" id="KW-0808">Transferase</keyword>
<gene>
    <name evidence="5" type="ORF">GCM10010968_19530</name>
</gene>
<dbReference type="InterPro" id="IPR053888">
    <property type="entry name" value="MRM3-like_sub_bind"/>
</dbReference>
<dbReference type="GO" id="GO:0008168">
    <property type="term" value="F:methyltransferase activity"/>
    <property type="evidence" value="ECO:0007669"/>
    <property type="project" value="UniProtKB-KW"/>
</dbReference>
<comment type="similarity">
    <text evidence="1">Belongs to the class IV-like SAM-binding methyltransferase superfamily. RNA methyltransferase TrmH family.</text>
</comment>
<dbReference type="PANTHER" id="PTHR43191">
    <property type="entry name" value="RRNA METHYLTRANSFERASE 3"/>
    <property type="match status" value="1"/>
</dbReference>
<dbReference type="InterPro" id="IPR029064">
    <property type="entry name" value="Ribosomal_eL30-like_sf"/>
</dbReference>
<evidence type="ECO:0000313" key="6">
    <source>
        <dbReference type="Proteomes" id="UP000626982"/>
    </source>
</evidence>
<dbReference type="InterPro" id="IPR001537">
    <property type="entry name" value="SpoU_MeTrfase"/>
</dbReference>
<dbReference type="SUPFAM" id="SSF55315">
    <property type="entry name" value="L30e-like"/>
    <property type="match status" value="1"/>
</dbReference>
<evidence type="ECO:0000256" key="1">
    <source>
        <dbReference type="ARBA" id="ARBA00007228"/>
    </source>
</evidence>
<dbReference type="SMART" id="SM00967">
    <property type="entry name" value="SpoU_sub_bind"/>
    <property type="match status" value="1"/>
</dbReference>
<dbReference type="RefSeq" id="WP_188718136.1">
    <property type="nucleotide sequence ID" value="NZ_BAABBD010000007.1"/>
</dbReference>
<dbReference type="Pfam" id="PF22435">
    <property type="entry name" value="MRM3-like_sub_bind"/>
    <property type="match status" value="1"/>
</dbReference>
<dbReference type="Gene3D" id="3.30.1330.30">
    <property type="match status" value="1"/>
</dbReference>
<dbReference type="SUPFAM" id="SSF75217">
    <property type="entry name" value="alpha/beta knot"/>
    <property type="match status" value="1"/>
</dbReference>
<reference evidence="6" key="1">
    <citation type="journal article" date="2019" name="Int. J. Syst. Evol. Microbiol.">
        <title>The Global Catalogue of Microorganisms (GCM) 10K type strain sequencing project: providing services to taxonomists for standard genome sequencing and annotation.</title>
        <authorList>
            <consortium name="The Broad Institute Genomics Platform"/>
            <consortium name="The Broad Institute Genome Sequencing Center for Infectious Disease"/>
            <person name="Wu L."/>
            <person name="Ma J."/>
        </authorList>
    </citation>
    <scope>NUCLEOTIDE SEQUENCE [LARGE SCALE GENOMIC DNA]</scope>
    <source>
        <strain evidence="6">CGMCC 1.6960</strain>
    </source>
</reference>
<evidence type="ECO:0000313" key="5">
    <source>
        <dbReference type="EMBL" id="GGN86150.1"/>
    </source>
</evidence>
<keyword evidence="6" id="KW-1185">Reference proteome</keyword>